<evidence type="ECO:0000313" key="1">
    <source>
        <dbReference type="EMBL" id="HIU62684.1"/>
    </source>
</evidence>
<accession>A0A9D1MME8</accession>
<proteinExistence type="predicted"/>
<reference evidence="1" key="2">
    <citation type="journal article" date="2021" name="PeerJ">
        <title>Extensive microbial diversity within the chicken gut microbiome revealed by metagenomics and culture.</title>
        <authorList>
            <person name="Gilroy R."/>
            <person name="Ravi A."/>
            <person name="Getino M."/>
            <person name="Pursley I."/>
            <person name="Horton D.L."/>
            <person name="Alikhan N.F."/>
            <person name="Baker D."/>
            <person name="Gharbi K."/>
            <person name="Hall N."/>
            <person name="Watson M."/>
            <person name="Adriaenssens E.M."/>
            <person name="Foster-Nyarko E."/>
            <person name="Jarju S."/>
            <person name="Secka A."/>
            <person name="Antonio M."/>
            <person name="Oren A."/>
            <person name="Chaudhuri R.R."/>
            <person name="La Ragione R."/>
            <person name="Hildebrand F."/>
            <person name="Pallen M.J."/>
        </authorList>
    </citation>
    <scope>NUCLEOTIDE SEQUENCE</scope>
    <source>
        <strain evidence="1">9366</strain>
    </source>
</reference>
<dbReference type="AlphaFoldDB" id="A0A9D1MME8"/>
<evidence type="ECO:0000313" key="2">
    <source>
        <dbReference type="Proteomes" id="UP000824145"/>
    </source>
</evidence>
<dbReference type="EMBL" id="DVNJ01000015">
    <property type="protein sequence ID" value="HIU62684.1"/>
    <property type="molecule type" value="Genomic_DNA"/>
</dbReference>
<comment type="caution">
    <text evidence="1">The sequence shown here is derived from an EMBL/GenBank/DDBJ whole genome shotgun (WGS) entry which is preliminary data.</text>
</comment>
<name>A0A9D1MME8_9FIRM</name>
<sequence length="83" mass="9945">MMKKVNIEKLKKSVKAQPKEEFTAYYEHYKEKFGDYPMIPITMPYDIGNDDFKKMCEEAIERGTPLTDEDYERYFPTEKGVLY</sequence>
<organism evidence="1 2">
    <name type="scientific">Candidatus Caccalectryoclostridium excrementigallinarum</name>
    <dbReference type="NCBI Taxonomy" id="2840710"/>
    <lineage>
        <taxon>Bacteria</taxon>
        <taxon>Bacillati</taxon>
        <taxon>Bacillota</taxon>
        <taxon>Clostridia</taxon>
        <taxon>Christensenellales</taxon>
        <taxon>Christensenellaceae</taxon>
        <taxon>Christensenellaceae incertae sedis</taxon>
        <taxon>Candidatus Caccalectryoclostridium</taxon>
    </lineage>
</organism>
<gene>
    <name evidence="1" type="ORF">IAB07_02810</name>
</gene>
<protein>
    <submittedName>
        <fullName evidence="1">Uncharacterized protein</fullName>
    </submittedName>
</protein>
<reference evidence="1" key="1">
    <citation type="submission" date="2020-10" db="EMBL/GenBank/DDBJ databases">
        <authorList>
            <person name="Gilroy R."/>
        </authorList>
    </citation>
    <scope>NUCLEOTIDE SEQUENCE</scope>
    <source>
        <strain evidence="1">9366</strain>
    </source>
</reference>
<dbReference type="Proteomes" id="UP000824145">
    <property type="component" value="Unassembled WGS sequence"/>
</dbReference>